<dbReference type="RefSeq" id="WP_104537956.1">
    <property type="nucleotide sequence ID" value="NZ_MIGY01000003.1"/>
</dbReference>
<keyword evidence="1" id="KW-0812">Transmembrane</keyword>
<keyword evidence="1" id="KW-0472">Membrane</keyword>
<protein>
    <submittedName>
        <fullName evidence="2">Uncharacterized protein</fullName>
    </submittedName>
</protein>
<name>A0A2S7A8Y6_9XANT</name>
<evidence type="ECO:0000256" key="1">
    <source>
        <dbReference type="SAM" id="Phobius"/>
    </source>
</evidence>
<evidence type="ECO:0000313" key="2">
    <source>
        <dbReference type="EMBL" id="PPU05643.1"/>
    </source>
</evidence>
<comment type="caution">
    <text evidence="2">The sequence shown here is derived from an EMBL/GenBank/DDBJ whole genome shotgun (WGS) entry which is preliminary data.</text>
</comment>
<dbReference type="AlphaFoldDB" id="A0A2S7A8Y6"/>
<reference evidence="2 3" key="1">
    <citation type="submission" date="2016-08" db="EMBL/GenBank/DDBJ databases">
        <title>Evolution of the type three secretion system and type three effector repertoires in Xanthomonas.</title>
        <authorList>
            <person name="Merda D."/>
            <person name="Briand M."/>
            <person name="Bosis E."/>
            <person name="Rousseau C."/>
            <person name="Portier P."/>
            <person name="Jacques M.-A."/>
            <person name="Fischer-Le Saux M."/>
        </authorList>
    </citation>
    <scope>NUCLEOTIDE SEQUENCE [LARGE SCALE GENOMIC DNA]</scope>
    <source>
        <strain evidence="2 3">CFBP 7645</strain>
    </source>
</reference>
<accession>A0A2S7A8Y6</accession>
<sequence>MGLLLILPLLVSGYLVCLNDRFVFSRLHRYGGQLLYFLAAYQGLKCFGAAFAIISVFAWATSGLSIPLCIPISKNCAATNLDLLQRSAALIFSVDPSLTLKAQVFSFFILVGCLTCVMPYVFAFFSYKYYIFKFFLRKGAYEETLGEELVENAPLTTPLKAKARGILKSKFGNFLAKDSIKHHPIASVLVQSLTGSIPIMVTMEDRKVYVGFVTAIGSMSEVSSPLENFGVSPVLSGYRDKDTLKVIFTYKYPVDDEAFKQGAKSSVGAQPSEIFLKLENISSITRYDKDLKSKVIETPLPESTNQGAAPLHVIPLETERVDKGLVRWLRKWLIQKIA</sequence>
<organism evidence="2 3">
    <name type="scientific">Xanthomonas arboricola</name>
    <dbReference type="NCBI Taxonomy" id="56448"/>
    <lineage>
        <taxon>Bacteria</taxon>
        <taxon>Pseudomonadati</taxon>
        <taxon>Pseudomonadota</taxon>
        <taxon>Gammaproteobacteria</taxon>
        <taxon>Lysobacterales</taxon>
        <taxon>Lysobacteraceae</taxon>
        <taxon>Xanthomonas</taxon>
    </lineage>
</organism>
<gene>
    <name evidence="2" type="ORF">XarjCFBP7645_13510</name>
</gene>
<proteinExistence type="predicted"/>
<evidence type="ECO:0000313" key="3">
    <source>
        <dbReference type="Proteomes" id="UP000239204"/>
    </source>
</evidence>
<feature type="transmembrane region" description="Helical" evidence="1">
    <location>
        <begin position="36"/>
        <end position="60"/>
    </location>
</feature>
<dbReference type="EMBL" id="MIGY01000003">
    <property type="protein sequence ID" value="PPU05643.1"/>
    <property type="molecule type" value="Genomic_DNA"/>
</dbReference>
<feature type="transmembrane region" description="Helical" evidence="1">
    <location>
        <begin position="6"/>
        <end position="24"/>
    </location>
</feature>
<feature type="transmembrane region" description="Helical" evidence="1">
    <location>
        <begin position="104"/>
        <end position="127"/>
    </location>
</feature>
<keyword evidence="1" id="KW-1133">Transmembrane helix</keyword>
<dbReference type="Proteomes" id="UP000239204">
    <property type="component" value="Unassembled WGS sequence"/>
</dbReference>